<evidence type="ECO:0000256" key="1">
    <source>
        <dbReference type="ARBA" id="ARBA00004651"/>
    </source>
</evidence>
<dbReference type="Proteomes" id="UP000264589">
    <property type="component" value="Unassembled WGS sequence"/>
</dbReference>
<evidence type="ECO:0000256" key="5">
    <source>
        <dbReference type="ARBA" id="ARBA00022692"/>
    </source>
</evidence>
<keyword evidence="8 10" id="KW-0472">Membrane</keyword>
<dbReference type="Gene3D" id="3.40.50.720">
    <property type="entry name" value="NAD(P)-binding Rossmann-like Domain"/>
    <property type="match status" value="1"/>
</dbReference>
<keyword evidence="14" id="KW-1185">Reference proteome</keyword>
<organism evidence="13 14">
    <name type="scientific">Parvularcula marina</name>
    <dbReference type="NCBI Taxonomy" id="2292771"/>
    <lineage>
        <taxon>Bacteria</taxon>
        <taxon>Pseudomonadati</taxon>
        <taxon>Pseudomonadota</taxon>
        <taxon>Alphaproteobacteria</taxon>
        <taxon>Parvularculales</taxon>
        <taxon>Parvularculaceae</taxon>
        <taxon>Parvularcula</taxon>
    </lineage>
</organism>
<keyword evidence="4" id="KW-1003">Cell membrane</keyword>
<evidence type="ECO:0000256" key="10">
    <source>
        <dbReference type="SAM" id="Phobius"/>
    </source>
</evidence>
<evidence type="ECO:0000313" key="13">
    <source>
        <dbReference type="EMBL" id="RFB01698.1"/>
    </source>
</evidence>
<evidence type="ECO:0000256" key="3">
    <source>
        <dbReference type="ARBA" id="ARBA00022449"/>
    </source>
</evidence>
<feature type="domain" description="Cation/H+ exchanger transmembrane" evidence="11">
    <location>
        <begin position="21"/>
        <end position="389"/>
    </location>
</feature>
<dbReference type="PANTHER" id="PTHR32507">
    <property type="entry name" value="NA(+)/H(+) ANTIPORTER 1"/>
    <property type="match status" value="1"/>
</dbReference>
<dbReference type="InParanoid" id="A0A371R8H0"/>
<dbReference type="InterPro" id="IPR003148">
    <property type="entry name" value="RCK_N"/>
</dbReference>
<dbReference type="SUPFAM" id="SSF51735">
    <property type="entry name" value="NAD(P)-binding Rossmann-fold domains"/>
    <property type="match status" value="1"/>
</dbReference>
<feature type="transmembrane region" description="Helical" evidence="10">
    <location>
        <begin position="91"/>
        <end position="111"/>
    </location>
</feature>
<dbReference type="GO" id="GO:0006813">
    <property type="term" value="P:potassium ion transport"/>
    <property type="evidence" value="ECO:0007669"/>
    <property type="project" value="InterPro"/>
</dbReference>
<evidence type="ECO:0000256" key="6">
    <source>
        <dbReference type="ARBA" id="ARBA00022989"/>
    </source>
</evidence>
<dbReference type="Gene3D" id="1.20.1530.20">
    <property type="match status" value="1"/>
</dbReference>
<dbReference type="GO" id="GO:1902600">
    <property type="term" value="P:proton transmembrane transport"/>
    <property type="evidence" value="ECO:0007669"/>
    <property type="project" value="InterPro"/>
</dbReference>
<feature type="transmembrane region" description="Helical" evidence="10">
    <location>
        <begin position="185"/>
        <end position="207"/>
    </location>
</feature>
<feature type="transmembrane region" description="Helical" evidence="10">
    <location>
        <begin position="332"/>
        <end position="354"/>
    </location>
</feature>
<name>A0A371R8H0_9PROT</name>
<dbReference type="EMBL" id="QUQO01000002">
    <property type="protein sequence ID" value="RFB01698.1"/>
    <property type="molecule type" value="Genomic_DNA"/>
</dbReference>
<evidence type="ECO:0000259" key="11">
    <source>
        <dbReference type="Pfam" id="PF00999"/>
    </source>
</evidence>
<keyword evidence="2" id="KW-0813">Transport</keyword>
<feature type="transmembrane region" description="Helical" evidence="10">
    <location>
        <begin position="301"/>
        <end position="320"/>
    </location>
</feature>
<reference evidence="13 14" key="1">
    <citation type="submission" date="2018-08" db="EMBL/GenBank/DDBJ databases">
        <title>Parvularcula sp. SM1705, isolated from surface water of the South Sea China.</title>
        <authorList>
            <person name="Sun L."/>
        </authorList>
    </citation>
    <scope>NUCLEOTIDE SEQUENCE [LARGE SCALE GENOMIC DNA]</scope>
    <source>
        <strain evidence="13 14">SM1705</strain>
    </source>
</reference>
<evidence type="ECO:0000256" key="9">
    <source>
        <dbReference type="SAM" id="MobiDB-lite"/>
    </source>
</evidence>
<feature type="transmembrane region" description="Helical" evidence="10">
    <location>
        <begin position="6"/>
        <end position="23"/>
    </location>
</feature>
<keyword evidence="5 10" id="KW-0812">Transmembrane</keyword>
<dbReference type="GO" id="GO:0005886">
    <property type="term" value="C:plasma membrane"/>
    <property type="evidence" value="ECO:0007669"/>
    <property type="project" value="UniProtKB-SubCell"/>
</dbReference>
<dbReference type="InterPro" id="IPR006153">
    <property type="entry name" value="Cation/H_exchanger_TM"/>
</dbReference>
<feature type="transmembrane region" description="Helical" evidence="10">
    <location>
        <begin position="117"/>
        <end position="137"/>
    </location>
</feature>
<feature type="transmembrane region" description="Helical" evidence="10">
    <location>
        <begin position="272"/>
        <end position="289"/>
    </location>
</feature>
<evidence type="ECO:0000256" key="4">
    <source>
        <dbReference type="ARBA" id="ARBA00022475"/>
    </source>
</evidence>
<comment type="caution">
    <text evidence="13">The sequence shown here is derived from an EMBL/GenBank/DDBJ whole genome shotgun (WGS) entry which is preliminary data.</text>
</comment>
<feature type="transmembrane region" description="Helical" evidence="10">
    <location>
        <begin position="59"/>
        <end position="79"/>
    </location>
</feature>
<feature type="region of interest" description="Disordered" evidence="9">
    <location>
        <begin position="593"/>
        <end position="635"/>
    </location>
</feature>
<evidence type="ECO:0000256" key="7">
    <source>
        <dbReference type="ARBA" id="ARBA00023065"/>
    </source>
</evidence>
<feature type="domain" description="RCK N-terminal" evidence="12">
    <location>
        <begin position="403"/>
        <end position="485"/>
    </location>
</feature>
<dbReference type="Pfam" id="PF00999">
    <property type="entry name" value="Na_H_Exchanger"/>
    <property type="match status" value="1"/>
</dbReference>
<dbReference type="AlphaFoldDB" id="A0A371R8H0"/>
<keyword evidence="3" id="KW-0050">Antiport</keyword>
<proteinExistence type="predicted"/>
<keyword evidence="6 10" id="KW-1133">Transmembrane helix</keyword>
<dbReference type="OrthoDB" id="570124at2"/>
<evidence type="ECO:0000256" key="8">
    <source>
        <dbReference type="ARBA" id="ARBA00023136"/>
    </source>
</evidence>
<keyword evidence="7" id="KW-0406">Ion transport</keyword>
<dbReference type="InterPro" id="IPR038770">
    <property type="entry name" value="Na+/solute_symporter_sf"/>
</dbReference>
<evidence type="ECO:0000256" key="2">
    <source>
        <dbReference type="ARBA" id="ARBA00022448"/>
    </source>
</evidence>
<dbReference type="InterPro" id="IPR036291">
    <property type="entry name" value="NAD(P)-bd_dom_sf"/>
</dbReference>
<feature type="transmembrane region" description="Helical" evidence="10">
    <location>
        <begin position="366"/>
        <end position="384"/>
    </location>
</feature>
<dbReference type="GO" id="GO:0015297">
    <property type="term" value="F:antiporter activity"/>
    <property type="evidence" value="ECO:0007669"/>
    <property type="project" value="UniProtKB-KW"/>
</dbReference>
<comment type="subcellular location">
    <subcellularLocation>
        <location evidence="1">Cell membrane</location>
        <topology evidence="1">Multi-pass membrane protein</topology>
    </subcellularLocation>
</comment>
<protein>
    <submittedName>
        <fullName evidence="13">Sodium:proton antiporter</fullName>
    </submittedName>
</protein>
<dbReference type="RefSeq" id="WP_116393413.1">
    <property type="nucleotide sequence ID" value="NZ_QUQO01000002.1"/>
</dbReference>
<evidence type="ECO:0000259" key="12">
    <source>
        <dbReference type="Pfam" id="PF02254"/>
    </source>
</evidence>
<feature type="transmembrane region" description="Helical" evidence="10">
    <location>
        <begin position="219"/>
        <end position="238"/>
    </location>
</feature>
<feature type="transmembrane region" description="Helical" evidence="10">
    <location>
        <begin position="30"/>
        <end position="47"/>
    </location>
</feature>
<sequence>MHDTVLVVTLIGILGIGAQWIAWRTNMPAIVLMAIAGLIVGPFLGILKPEETFGEFYRPIISLAVAVILFEGGLQLKFSELRGLSRGIGQLLLIGGPLVWIFGSIAGYYVAGLDWPTAILFAGIMIVTGPTVIIPLLRQAKLSTRPSAILKWEGIVNDPVGALAAVITFEYVITRNMASLTSFEVFGSLIFGSILCVAWGIIVGRGLAEAFRRGWVPEYLKAPILLTAVLLAFSVSNLLQEEGGLIAVTVMGITMANSKLPSINQIRHFKETIAILFVAGVFVLLTANLTLETLAMIDLRIMGFVAVMLFVVRPAAVMLSTMRTELSLQERLLVSWIAPRGIVAVAVSGLFAASMTPENGFENGHLMVPLAFAMVFATVILHGFTITPLGKFLGLASDAPPGVLIVGASPWAVALAKRIKELGCPVLITDPSFRRLREARQKGIDTFYGEILSEVTEHHIEFVRYGYLLALSGNEAHNALVCTDLAPEMSRNSTYQLSAKGRDDSRQSVSYALQGRSFLSEKTGLEDLLRRHWAGWAFQFTRLSEEFTPAKYRERLPEEAMIVMVERKGGLVFQTSEAPIELQVGDRVLAYVPPETGPLQKPSKKKDEKAAGEGTSEDVKEIERRKSEAIDKLKS</sequence>
<accession>A0A371R8H0</accession>
<gene>
    <name evidence="13" type="ORF">DX908_15630</name>
</gene>
<evidence type="ECO:0000313" key="14">
    <source>
        <dbReference type="Proteomes" id="UP000264589"/>
    </source>
</evidence>
<dbReference type="Pfam" id="PF02254">
    <property type="entry name" value="TrkA_N"/>
    <property type="match status" value="1"/>
</dbReference>
<dbReference type="PANTHER" id="PTHR32507:SF0">
    <property type="entry name" value="NA(+)_H(+) ANTIPORTER 2-RELATED"/>
    <property type="match status" value="1"/>
</dbReference>
<feature type="compositionally biased region" description="Basic and acidic residues" evidence="9">
    <location>
        <begin position="605"/>
        <end position="635"/>
    </location>
</feature>